<evidence type="ECO:0000313" key="1">
    <source>
        <dbReference type="EMBL" id="QJI53724.1"/>
    </source>
</evidence>
<dbReference type="EMBL" id="MN928923">
    <property type="protein sequence ID" value="QJI53724.1"/>
    <property type="molecule type" value="Genomic_DNA"/>
</dbReference>
<name>A0A6M3YS28_9VIRU</name>
<organism evidence="1">
    <name type="scientific">Cressdnaviricota sp</name>
    <dbReference type="NCBI Taxonomy" id="2748378"/>
    <lineage>
        <taxon>Viruses</taxon>
        <taxon>Monodnaviria</taxon>
        <taxon>Shotokuvirae</taxon>
        <taxon>Cressdnaviricota</taxon>
    </lineage>
</organism>
<proteinExistence type="predicted"/>
<sequence length="261" mass="29403">MPYARKPRIARKRRAPLIRKRTYRKRAAPTARYTKTSRMVSKRLNDGVQYKSTLYGNDIALVAGTTSSYFYNENFVRDIPKYRNDPTASSKQANFAQCRTSDKILLRGFKVSIGINNNSSYPTAIRIIMIRSKSFEEVPATNAVNWCKGTDGGSTSPSGEMQTHLTERFNFDLCTSRRDFIFDRRVILGQSASLDTAAFKRISFFVPLNHVCIFESKGDTSSADDLKTGRYGLMIWSANTDEANGGNTAIHYDINAVWAQA</sequence>
<reference evidence="1" key="1">
    <citation type="submission" date="2020-01" db="EMBL/GenBank/DDBJ databases">
        <title>Novel CRESS-DNA virus.</title>
        <authorList>
            <person name="Liu Q."/>
            <person name="Shan T."/>
            <person name="Yang S."/>
            <person name="Zhang W."/>
        </authorList>
    </citation>
    <scope>NUCLEOTIDE SEQUENCE</scope>
    <source>
        <strain evidence="1">Fla07cir1</strain>
    </source>
</reference>
<accession>A0A6M3YS28</accession>
<protein>
    <submittedName>
        <fullName evidence="1">Capsid protein</fullName>
    </submittedName>
</protein>